<dbReference type="GO" id="GO:0005737">
    <property type="term" value="C:cytoplasm"/>
    <property type="evidence" value="ECO:0007669"/>
    <property type="project" value="TreeGrafter"/>
</dbReference>
<proteinExistence type="inferred from homology"/>
<dbReference type="InterPro" id="IPR011256">
    <property type="entry name" value="Reg_factor_effector_dom_sf"/>
</dbReference>
<protein>
    <recommendedName>
        <fullName evidence="5">Heme-binding protein 2</fullName>
    </recommendedName>
</protein>
<dbReference type="InterPro" id="IPR006917">
    <property type="entry name" value="SOUL_heme-bd"/>
</dbReference>
<dbReference type="GeneTree" id="ENSGT00940000163377"/>
<accession>A0A8C5MFY4</accession>
<dbReference type="PANTHER" id="PTHR11220">
    <property type="entry name" value="HEME-BINDING PROTEIN-RELATED"/>
    <property type="match status" value="1"/>
</dbReference>
<evidence type="ECO:0008006" key="5">
    <source>
        <dbReference type="Google" id="ProtNLM"/>
    </source>
</evidence>
<comment type="similarity">
    <text evidence="1">Belongs to the HEBP family.</text>
</comment>
<reference evidence="3" key="2">
    <citation type="submission" date="2025-09" db="UniProtKB">
        <authorList>
            <consortium name="Ensembl"/>
        </authorList>
    </citation>
    <scope>IDENTIFICATION</scope>
</reference>
<dbReference type="Proteomes" id="UP000694569">
    <property type="component" value="Unplaced"/>
</dbReference>
<keyword evidence="4" id="KW-1185">Reference proteome</keyword>
<dbReference type="AlphaFoldDB" id="A0A8C5MFY4"/>
<name>A0A8C5MFY4_9ANUR</name>
<evidence type="ECO:0000313" key="4">
    <source>
        <dbReference type="Proteomes" id="UP000694569"/>
    </source>
</evidence>
<dbReference type="Pfam" id="PF04832">
    <property type="entry name" value="SOUL"/>
    <property type="match status" value="1"/>
</dbReference>
<feature type="signal peptide" evidence="2">
    <location>
        <begin position="1"/>
        <end position="21"/>
    </location>
</feature>
<sequence>MAAGVVVVLSLLCLCSAVVTAEEEASDGYKAPRFCRKSECPKYLLVKKYENFELRAYEGSRWVTTELEVDSLGLGIYRSFRRLSDYINGKNSEDLTIKMTVPVRIYIPFISPPAKNATMSLFVPPSVAIPPLPLRGDVYIESFPPTSVYVKSFRGFALNSDYEKKAKVLSEELTKQDLRFDNTFGTAAAYNDPLTFFDRHNEVWYSAL</sequence>
<evidence type="ECO:0000313" key="3">
    <source>
        <dbReference type="Ensembl" id="ENSLLEP00000011494.1"/>
    </source>
</evidence>
<dbReference type="Gene3D" id="3.20.80.10">
    <property type="entry name" value="Regulatory factor, effector binding domain"/>
    <property type="match status" value="1"/>
</dbReference>
<dbReference type="GO" id="GO:0020037">
    <property type="term" value="F:heme binding"/>
    <property type="evidence" value="ECO:0007669"/>
    <property type="project" value="TreeGrafter"/>
</dbReference>
<evidence type="ECO:0000256" key="1">
    <source>
        <dbReference type="ARBA" id="ARBA00009817"/>
    </source>
</evidence>
<feature type="chain" id="PRO_5034041395" description="Heme-binding protein 2" evidence="2">
    <location>
        <begin position="22"/>
        <end position="208"/>
    </location>
</feature>
<dbReference type="Ensembl" id="ENSLLET00000011957.1">
    <property type="protein sequence ID" value="ENSLLEP00000011494.1"/>
    <property type="gene ID" value="ENSLLEG00000007335.1"/>
</dbReference>
<keyword evidence="2" id="KW-0732">Signal</keyword>
<dbReference type="SUPFAM" id="SSF55136">
    <property type="entry name" value="Probable bacterial effector-binding domain"/>
    <property type="match status" value="1"/>
</dbReference>
<dbReference type="PANTHER" id="PTHR11220:SF74">
    <property type="entry name" value="LOC100135146 PROTEIN"/>
    <property type="match status" value="1"/>
</dbReference>
<dbReference type="OrthoDB" id="6424451at2759"/>
<evidence type="ECO:0000256" key="2">
    <source>
        <dbReference type="SAM" id="SignalP"/>
    </source>
</evidence>
<reference evidence="3" key="1">
    <citation type="submission" date="2025-08" db="UniProtKB">
        <authorList>
            <consortium name="Ensembl"/>
        </authorList>
    </citation>
    <scope>IDENTIFICATION</scope>
</reference>
<dbReference type="FunFam" id="3.20.80.10:FF:000002">
    <property type="entry name" value="Heme-binding protein 2"/>
    <property type="match status" value="1"/>
</dbReference>
<organism evidence="3 4">
    <name type="scientific">Leptobrachium leishanense</name>
    <name type="common">Leishan spiny toad</name>
    <dbReference type="NCBI Taxonomy" id="445787"/>
    <lineage>
        <taxon>Eukaryota</taxon>
        <taxon>Metazoa</taxon>
        <taxon>Chordata</taxon>
        <taxon>Craniata</taxon>
        <taxon>Vertebrata</taxon>
        <taxon>Euteleostomi</taxon>
        <taxon>Amphibia</taxon>
        <taxon>Batrachia</taxon>
        <taxon>Anura</taxon>
        <taxon>Pelobatoidea</taxon>
        <taxon>Megophryidae</taxon>
        <taxon>Leptobrachium</taxon>
    </lineage>
</organism>